<gene>
    <name evidence="4" type="ORF">OBO34_13165</name>
</gene>
<keyword evidence="2" id="KW-0732">Signal</keyword>
<dbReference type="InterPro" id="IPR049319">
    <property type="entry name" value="GBS104-like_Ig"/>
</dbReference>
<evidence type="ECO:0000313" key="4">
    <source>
        <dbReference type="EMBL" id="MCU7379296.1"/>
    </source>
</evidence>
<feature type="chain" id="PRO_5039918945" evidence="2">
    <location>
        <begin position="30"/>
        <end position="1753"/>
    </location>
</feature>
<dbReference type="SUPFAM" id="SSF49478">
    <property type="entry name" value="Cna protein B-type domain"/>
    <property type="match status" value="6"/>
</dbReference>
<evidence type="ECO:0000313" key="5">
    <source>
        <dbReference type="Proteomes" id="UP001065549"/>
    </source>
</evidence>
<dbReference type="Pfam" id="PF21426">
    <property type="entry name" value="GBS104-like_Ig"/>
    <property type="match status" value="1"/>
</dbReference>
<dbReference type="InterPro" id="IPR002035">
    <property type="entry name" value="VWF_A"/>
</dbReference>
<keyword evidence="1" id="KW-1133">Transmembrane helix</keyword>
<dbReference type="Gene3D" id="3.40.50.410">
    <property type="entry name" value="von Willebrand factor, type A domain"/>
    <property type="match status" value="1"/>
</dbReference>
<keyword evidence="1" id="KW-0472">Membrane</keyword>
<dbReference type="CDD" id="cd00222">
    <property type="entry name" value="CollagenBindB"/>
    <property type="match status" value="4"/>
</dbReference>
<comment type="caution">
    <text evidence="4">The sequence shown here is derived from an EMBL/GenBank/DDBJ whole genome shotgun (WGS) entry which is preliminary data.</text>
</comment>
<dbReference type="Gene3D" id="2.60.40.10">
    <property type="entry name" value="Immunoglobulins"/>
    <property type="match status" value="1"/>
</dbReference>
<dbReference type="RefSeq" id="WP_253020374.1">
    <property type="nucleotide sequence ID" value="NZ_JAOSHN010000005.1"/>
</dbReference>
<feature type="transmembrane region" description="Helical" evidence="1">
    <location>
        <begin position="1724"/>
        <end position="1743"/>
    </location>
</feature>
<dbReference type="Gene3D" id="2.60.40.1140">
    <property type="entry name" value="Collagen-binding surface protein Cna, B-type domain"/>
    <property type="match status" value="5"/>
</dbReference>
<name>A0A9J6QPM3_9FIRM</name>
<reference evidence="4" key="1">
    <citation type="submission" date="2022-09" db="EMBL/GenBank/DDBJ databases">
        <title>Culturomic study of gut microbiota in children with autism spectrum disorder.</title>
        <authorList>
            <person name="Efimov B.A."/>
            <person name="Chaplin A.V."/>
            <person name="Sokolova S.R."/>
            <person name="Pikina A.P."/>
            <person name="Korzhanova M."/>
            <person name="Belova V."/>
            <person name="Korostin D."/>
        </authorList>
    </citation>
    <scope>NUCLEOTIDE SEQUENCE</scope>
    <source>
        <strain evidence="4">ASD5510</strain>
    </source>
</reference>
<dbReference type="EMBL" id="JAOSHN010000005">
    <property type="protein sequence ID" value="MCU7379296.1"/>
    <property type="molecule type" value="Genomic_DNA"/>
</dbReference>
<dbReference type="Proteomes" id="UP001065549">
    <property type="component" value="Unassembled WGS sequence"/>
</dbReference>
<dbReference type="SMART" id="SM00327">
    <property type="entry name" value="VWA"/>
    <property type="match status" value="1"/>
</dbReference>
<evidence type="ECO:0000256" key="2">
    <source>
        <dbReference type="SAM" id="SignalP"/>
    </source>
</evidence>
<accession>A0A9J6QPM3</accession>
<evidence type="ECO:0000259" key="3">
    <source>
        <dbReference type="PROSITE" id="PS50234"/>
    </source>
</evidence>
<dbReference type="Pfam" id="PF13519">
    <property type="entry name" value="VWA_2"/>
    <property type="match status" value="1"/>
</dbReference>
<dbReference type="InterPro" id="IPR041033">
    <property type="entry name" value="SpaA_PFL_dom_1"/>
</dbReference>
<sequence>MKRKKKRTRLIAILAVVIMAFIQATPVSFAEQNTNSGSSQQITDASKKAQIYENGDLKIDKYIEGTDTENKFQVTLDVTTTEKLDEIPTSADAAVVLVMDTSNSMSDEKIAGSKKSRADAAVDAAKSFIDAFGTVEGSLTEKRLIKLVQFGSNAKVKNGWNWENVLSSSGKKRSKEDINSLDWSNGGTNIEGGLQLAYNVIKAADQDGTLEGIKNVNVIMLTDGCPTYHIADDASRNSTAYIKGARGGGNRASWNDHNSVTKDGGIAQKIKELKVNESPVSLYSIAFATGNASFQQSPRGNYKNQNVFTWLSGFSSKAFKSDDTEELINNFNAILTLIKLGAEAWYATDPMGENILYLGKSSQGGSQTENAFTYNESKRQLTWDLKNSPRTEQKDGRKTYYSYTLTYPIALDTTQKGFEFQKSVETNGLTDLAYFMFSKVNDDQVLSKLNHQQFEVPKIQGFCGDFTFKKVKEDKKTALPGANFQLSGTASGSEKNVIMNAASGEDGTVSFDKIPAGNYKLSETTAPEGYEASSSKYDVKVAYGNVTIEGKPAEEFTAIANTPKKVQLNVHKTIKLEAQANPKDIPDTLCFTFNLYKNGGSAGEPKVEGNALQSLTITAKELKEQGLALEKAFTDKVKSGEYVIIEDTSKVPAGWEYDTKMVAVTVADGKAVYSSGGNNFENKFYGLTDITAQKEWKYNDFQDKKTPTSVQFELWHKIGTQESKVDITGNPATLRPDSNGEWKASTKVTWENLPQYSIAQNGIATKIHYFVKEINIADDDADHYDSNIDDSGLNVTNEYKKPGPTPEISKKIEIAGDEAGTIPKEFSFQFKLYKGTQELGTAVISNDTEKQEGVYGPVKFVGSDNKPVKLAKGDYIIQETAADGWGKADDIRVKVDSYGDITYNNQNSVTATNTWLGLKDVTAEKIWSDGNDQDKVRPDKITLALKKDGTLIEDSKQEITVDGSKNKDVAVWKKLPVYHPDKTKIHYTVVEFNGDKEVTDSYDDEYTTVYSGLTVTNTHVPDKTAVKGTKIWKDGEDLFKTRPDSVEVTLFADGAATNRKTKVTKENNWTYEFKELPVYKDGVKIDYSVKETKIGDQKVETENEKETAAGYIVTYDGTNIINTLDDYEAYSWDGTIKVTKNVTADSRPQKVTDTFYVALFSDKECTIRAQMPDPNPEGQGADMDIPVQKIQLSGSDTGTAEFKGIPVGTADEAITYYLAEVADDSGQLLGEDYEYRASIKVDGTPGNQIELTVKNHQGKAEITNSFNNETSVKGVKNWENDQFVADLFRPDSITVKLLQNGKVYQTKEVKADDKGEWIYTFDKLPKFDKHGTLYQYTVDEVAVDGYSVTAEGMDLTNTLQGYLAGSVSITKKVTLRGSPYNVAGVFYAGIFTDPACKNILTVNQDGREVSAVAALPVDGTQSQAVTVDGLPLGAGGEPVKYYIAETDSKGNAITEGNEFTISIDHPEVTVDARGTKAVTITNEYAQKAELSGTKTWNDDNNAENKRPASIKVTLLQNGKVYKDPITDSALVKTVTAKDNWSYHFVNLADKDETGKPYEYSVMETGAEAAYTSEVSGMNLVNTLNVEQYYYQGTIDITKKTMLRDKAYNVDDVYYAGVFTDSHYTNLLTDENGEDIIYAIALDNESQASIQVPVPAGAKGEAITYYVTEVDEYGTPVDSSGSQQFTCEVKGGVCSVKGGGTGKVTFTNTYQVKKVPQTGDSDSSMLWLLLLLILATLTIGYVLLYRKLVSGRNK</sequence>
<dbReference type="Pfam" id="PF05738">
    <property type="entry name" value="Cna_B"/>
    <property type="match status" value="5"/>
</dbReference>
<organism evidence="4 5">
    <name type="scientific">Hominibacterium faecale</name>
    <dbReference type="NCBI Taxonomy" id="2839743"/>
    <lineage>
        <taxon>Bacteria</taxon>
        <taxon>Bacillati</taxon>
        <taxon>Bacillota</taxon>
        <taxon>Clostridia</taxon>
        <taxon>Peptostreptococcales</taxon>
        <taxon>Anaerovoracaceae</taxon>
        <taxon>Hominibacterium</taxon>
    </lineage>
</organism>
<keyword evidence="5" id="KW-1185">Reference proteome</keyword>
<dbReference type="InterPro" id="IPR013783">
    <property type="entry name" value="Ig-like_fold"/>
</dbReference>
<dbReference type="InterPro" id="IPR008454">
    <property type="entry name" value="Collagen-bd_Cna-like_B-typ_dom"/>
</dbReference>
<evidence type="ECO:0000256" key="1">
    <source>
        <dbReference type="SAM" id="Phobius"/>
    </source>
</evidence>
<feature type="signal peptide" evidence="2">
    <location>
        <begin position="1"/>
        <end position="29"/>
    </location>
</feature>
<dbReference type="SUPFAM" id="SSF53300">
    <property type="entry name" value="vWA-like"/>
    <property type="match status" value="1"/>
</dbReference>
<dbReference type="InterPro" id="IPR036465">
    <property type="entry name" value="vWFA_dom_sf"/>
</dbReference>
<keyword evidence="1" id="KW-0812">Transmembrane</keyword>
<dbReference type="Pfam" id="PF17802">
    <property type="entry name" value="SpaA"/>
    <property type="match status" value="1"/>
</dbReference>
<proteinExistence type="predicted"/>
<feature type="domain" description="VWFA" evidence="3">
    <location>
        <begin position="94"/>
        <end position="338"/>
    </location>
</feature>
<dbReference type="PROSITE" id="PS50234">
    <property type="entry name" value="VWFA"/>
    <property type="match status" value="1"/>
</dbReference>
<protein>
    <submittedName>
        <fullName evidence="4">Cna B-type domain-containing protein</fullName>
    </submittedName>
</protein>
<dbReference type="CDD" id="cd00198">
    <property type="entry name" value="vWFA"/>
    <property type="match status" value="1"/>
</dbReference>